<dbReference type="Proteomes" id="UP000003822">
    <property type="component" value="Unassembled WGS sequence"/>
</dbReference>
<evidence type="ECO:0000313" key="4">
    <source>
        <dbReference type="EMBL" id="EHM89695.1"/>
    </source>
</evidence>
<evidence type="ECO:0000313" key="5">
    <source>
        <dbReference type="Proteomes" id="UP000003822"/>
    </source>
</evidence>
<dbReference type="InterPro" id="IPR046281">
    <property type="entry name" value="DUF6318"/>
</dbReference>
<evidence type="ECO:0000259" key="3">
    <source>
        <dbReference type="Pfam" id="PF19843"/>
    </source>
</evidence>
<dbReference type="Pfam" id="PF19843">
    <property type="entry name" value="DUF6318"/>
    <property type="match status" value="1"/>
</dbReference>
<keyword evidence="5" id="KW-1185">Reference proteome</keyword>
<keyword evidence="2" id="KW-0732">Signal</keyword>
<gene>
    <name evidence="4" type="ORF">HMPREF0045_00360</name>
</gene>
<reference evidence="4 5" key="1">
    <citation type="submission" date="2011-10" db="EMBL/GenBank/DDBJ databases">
        <title>The Genome Sequence of Actinomyces graevenitzii C83.</title>
        <authorList>
            <consortium name="The Broad Institute Genome Sequencing Platform"/>
            <consortium name="The Broad Institute Genome Sequencing Center for Infectious Disease"/>
            <person name="Earl A."/>
            <person name="Ward D."/>
            <person name="Feldgarden M."/>
            <person name="Gevers D."/>
            <person name="Sibley C.D."/>
            <person name="Field T.R."/>
            <person name="Grinwis M."/>
            <person name="Eshaghurshan C.S."/>
            <person name="Surette M.G."/>
            <person name="Young S.K."/>
            <person name="Zeng Q."/>
            <person name="Gargeya S."/>
            <person name="Fitzgerald M."/>
            <person name="Haas B."/>
            <person name="Abouelleil A."/>
            <person name="Alvarado L."/>
            <person name="Arachchi H.M."/>
            <person name="Berlin A."/>
            <person name="Brown A."/>
            <person name="Chapman S.B."/>
            <person name="Chen Z."/>
            <person name="Dunbar C."/>
            <person name="Freedman E."/>
            <person name="Gearin G."/>
            <person name="Goldberg J."/>
            <person name="Griggs A."/>
            <person name="Gujja S."/>
            <person name="Heiman D."/>
            <person name="Howarth C."/>
            <person name="Larson L."/>
            <person name="Lui A."/>
            <person name="MacDonald P.J.P."/>
            <person name="Montmayeur A."/>
            <person name="Murphy C."/>
            <person name="Neiman D."/>
            <person name="Pearson M."/>
            <person name="Priest M."/>
            <person name="Roberts A."/>
            <person name="Saif S."/>
            <person name="Shea T."/>
            <person name="Shenoy N."/>
            <person name="Sisk P."/>
            <person name="Stolte C."/>
            <person name="Sykes S."/>
            <person name="Wortman J."/>
            <person name="Nusbaum C."/>
            <person name="Birren B."/>
        </authorList>
    </citation>
    <scope>NUCLEOTIDE SEQUENCE [LARGE SCALE GENOMIC DNA]</scope>
    <source>
        <strain evidence="4 5">C83</strain>
    </source>
</reference>
<dbReference type="STRING" id="435830.HMPREF0045_00360"/>
<accession>G9PD81</accession>
<dbReference type="RefSeq" id="WP_005984952.1">
    <property type="nucleotide sequence ID" value="NZ_JH470338.1"/>
</dbReference>
<comment type="caution">
    <text evidence="4">The sequence shown here is derived from an EMBL/GenBank/DDBJ whole genome shotgun (WGS) entry which is preliminary data.</text>
</comment>
<name>G9PD81_9ACTO</name>
<dbReference type="EMBL" id="ACRN01000001">
    <property type="protein sequence ID" value="EHM89695.1"/>
    <property type="molecule type" value="Genomic_DNA"/>
</dbReference>
<feature type="signal peptide" evidence="2">
    <location>
        <begin position="1"/>
        <end position="25"/>
    </location>
</feature>
<feature type="compositionally biased region" description="Polar residues" evidence="1">
    <location>
        <begin position="67"/>
        <end position="77"/>
    </location>
</feature>
<dbReference type="PROSITE" id="PS51257">
    <property type="entry name" value="PROKAR_LIPOPROTEIN"/>
    <property type="match status" value="1"/>
</dbReference>
<feature type="region of interest" description="Disordered" evidence="1">
    <location>
        <begin position="51"/>
        <end position="99"/>
    </location>
</feature>
<dbReference type="OrthoDB" id="3261133at2"/>
<protein>
    <recommendedName>
        <fullName evidence="3">DUF6318 domain-containing protein</fullName>
    </recommendedName>
</protein>
<organism evidence="4 5">
    <name type="scientific">Actinomyces graevenitzii C83</name>
    <dbReference type="NCBI Taxonomy" id="435830"/>
    <lineage>
        <taxon>Bacteria</taxon>
        <taxon>Bacillati</taxon>
        <taxon>Actinomycetota</taxon>
        <taxon>Actinomycetes</taxon>
        <taxon>Actinomycetales</taxon>
        <taxon>Actinomycetaceae</taxon>
        <taxon>Actinomyces</taxon>
    </lineage>
</organism>
<dbReference type="HOGENOM" id="CLU_1163907_0_0_11"/>
<feature type="chain" id="PRO_5039513829" description="DUF6318 domain-containing protein" evidence="2">
    <location>
        <begin position="26"/>
        <end position="231"/>
    </location>
</feature>
<dbReference type="AlphaFoldDB" id="G9PD81"/>
<feature type="domain" description="DUF6318" evidence="3">
    <location>
        <begin position="83"/>
        <end position="225"/>
    </location>
</feature>
<proteinExistence type="predicted"/>
<dbReference type="eggNOG" id="ENOG5033M65">
    <property type="taxonomic scope" value="Bacteria"/>
</dbReference>
<sequence>MRTPPYKHRLQAALALTLLACSGLAGCSDSQEQSVSSSVGGKAAVASARTKAATATPKASGKATGTPTASARPTATLSPELETARKQARSTQPPVKPELITINSEDGAIATAKYWLQLYYYTYISGNTSQYKELCPGSNDGCAGVIKTTIENHSEGGWVSPVNIRVLKAYRRDDFPNSMIIEIDYEQEDFYQYYGDGSSKLYAGAKCWAAVELSYQNNHWIVVRQKNEKFN</sequence>
<feature type="compositionally biased region" description="Low complexity" evidence="1">
    <location>
        <begin position="51"/>
        <end position="66"/>
    </location>
</feature>
<evidence type="ECO:0000256" key="2">
    <source>
        <dbReference type="SAM" id="SignalP"/>
    </source>
</evidence>
<evidence type="ECO:0000256" key="1">
    <source>
        <dbReference type="SAM" id="MobiDB-lite"/>
    </source>
</evidence>